<dbReference type="EMBL" id="FP929120">
    <property type="protein sequence ID" value="CBX94228.1"/>
    <property type="molecule type" value="Genomic_DNA"/>
</dbReference>
<name>E4ZS48_LEPMJ</name>
<dbReference type="VEuPathDB" id="FungiDB:LEMA_uP123800.1"/>
<proteinExistence type="predicted"/>
<keyword evidence="2" id="KW-1185">Reference proteome</keyword>
<gene>
    <name evidence="1" type="ORF">LEMA_uP123800.1</name>
</gene>
<accession>E4ZS48</accession>
<protein>
    <submittedName>
        <fullName evidence="1">Predicted protein</fullName>
    </submittedName>
</protein>
<organism evidence="2">
    <name type="scientific">Leptosphaeria maculans (strain JN3 / isolate v23.1.3 / race Av1-4-5-6-7-8)</name>
    <name type="common">Blackleg fungus</name>
    <name type="synonym">Phoma lingam</name>
    <dbReference type="NCBI Taxonomy" id="985895"/>
    <lineage>
        <taxon>Eukaryota</taxon>
        <taxon>Fungi</taxon>
        <taxon>Dikarya</taxon>
        <taxon>Ascomycota</taxon>
        <taxon>Pezizomycotina</taxon>
        <taxon>Dothideomycetes</taxon>
        <taxon>Pleosporomycetidae</taxon>
        <taxon>Pleosporales</taxon>
        <taxon>Pleosporineae</taxon>
        <taxon>Leptosphaeriaceae</taxon>
        <taxon>Plenodomus</taxon>
        <taxon>Plenodomus lingam/Leptosphaeria maculans species complex</taxon>
    </lineage>
</organism>
<dbReference type="HOGENOM" id="CLU_3143376_0_0_1"/>
<sequence length="49" mass="5464">MLALQGLIRPHHFLHSNLSHSRFRSSNISIVPIAVVGDVDSRGIDRQSE</sequence>
<evidence type="ECO:0000313" key="1">
    <source>
        <dbReference type="EMBL" id="CBX94228.1"/>
    </source>
</evidence>
<dbReference type="AlphaFoldDB" id="E4ZS48"/>
<dbReference type="Proteomes" id="UP000002668">
    <property type="component" value="Genome"/>
</dbReference>
<reference evidence="2" key="1">
    <citation type="journal article" date="2011" name="Nat. Commun.">
        <title>Effector diversification within compartments of the Leptosphaeria maculans genome affected by Repeat-Induced Point mutations.</title>
        <authorList>
            <person name="Rouxel T."/>
            <person name="Grandaubert J."/>
            <person name="Hane J.K."/>
            <person name="Hoede C."/>
            <person name="van de Wouw A.P."/>
            <person name="Couloux A."/>
            <person name="Dominguez V."/>
            <person name="Anthouard V."/>
            <person name="Bally P."/>
            <person name="Bourras S."/>
            <person name="Cozijnsen A.J."/>
            <person name="Ciuffetti L.M."/>
            <person name="Degrave A."/>
            <person name="Dilmaghani A."/>
            <person name="Duret L."/>
            <person name="Fudal I."/>
            <person name="Goodwin S.B."/>
            <person name="Gout L."/>
            <person name="Glaser N."/>
            <person name="Linglin J."/>
            <person name="Kema G.H.J."/>
            <person name="Lapalu N."/>
            <person name="Lawrence C.B."/>
            <person name="May K."/>
            <person name="Meyer M."/>
            <person name="Ollivier B."/>
            <person name="Poulain J."/>
            <person name="Schoch C.L."/>
            <person name="Simon A."/>
            <person name="Spatafora J.W."/>
            <person name="Stachowiak A."/>
            <person name="Turgeon B.G."/>
            <person name="Tyler B.M."/>
            <person name="Vincent D."/>
            <person name="Weissenbach J."/>
            <person name="Amselem J."/>
            <person name="Quesneville H."/>
            <person name="Oliver R.P."/>
            <person name="Wincker P."/>
            <person name="Balesdent M.-H."/>
            <person name="Howlett B.J."/>
        </authorList>
    </citation>
    <scope>NUCLEOTIDE SEQUENCE [LARGE SCALE GENOMIC DNA]</scope>
    <source>
        <strain evidence="2">JN3 / isolate v23.1.3 / race Av1-4-5-6-7-8</strain>
    </source>
</reference>
<evidence type="ECO:0000313" key="2">
    <source>
        <dbReference type="Proteomes" id="UP000002668"/>
    </source>
</evidence>
<dbReference type="InParanoid" id="E4ZS48"/>